<dbReference type="EC" id="2.6.1.9" evidence="11"/>
<dbReference type="GO" id="GO:0030170">
    <property type="term" value="F:pyridoxal phosphate binding"/>
    <property type="evidence" value="ECO:0007669"/>
    <property type="project" value="InterPro"/>
</dbReference>
<comment type="catalytic activity">
    <reaction evidence="10 11">
        <text>L-histidinol phosphate + 2-oxoglutarate = 3-(imidazol-4-yl)-2-oxopropyl phosphate + L-glutamate</text>
        <dbReference type="Rhea" id="RHEA:23744"/>
        <dbReference type="ChEBI" id="CHEBI:16810"/>
        <dbReference type="ChEBI" id="CHEBI:29985"/>
        <dbReference type="ChEBI" id="CHEBI:57766"/>
        <dbReference type="ChEBI" id="CHEBI:57980"/>
        <dbReference type="EC" id="2.6.1.9"/>
    </reaction>
</comment>
<name>A0A1F6GF59_9PROT</name>
<evidence type="ECO:0000256" key="10">
    <source>
        <dbReference type="ARBA" id="ARBA00047481"/>
    </source>
</evidence>
<dbReference type="Gene3D" id="3.90.1150.10">
    <property type="entry name" value="Aspartate Aminotransferase, domain 1"/>
    <property type="match status" value="1"/>
</dbReference>
<evidence type="ECO:0000313" key="14">
    <source>
        <dbReference type="Proteomes" id="UP000178449"/>
    </source>
</evidence>
<keyword evidence="9 11" id="KW-0368">Histidine biosynthesis</keyword>
<comment type="similarity">
    <text evidence="3 11">Belongs to the class-II pyridoxal-phosphate-dependent aminotransferase family. Histidinol-phosphate aminotransferase subfamily.</text>
</comment>
<reference evidence="13 14" key="1">
    <citation type="journal article" date="2016" name="Nat. Commun.">
        <title>Thousands of microbial genomes shed light on interconnected biogeochemical processes in an aquifer system.</title>
        <authorList>
            <person name="Anantharaman K."/>
            <person name="Brown C.T."/>
            <person name="Hug L.A."/>
            <person name="Sharon I."/>
            <person name="Castelle C.J."/>
            <person name="Probst A.J."/>
            <person name="Thomas B.C."/>
            <person name="Singh A."/>
            <person name="Wilkins M.J."/>
            <person name="Karaoz U."/>
            <person name="Brodie E.L."/>
            <person name="Williams K.H."/>
            <person name="Hubbard S.S."/>
            <person name="Banfield J.F."/>
        </authorList>
    </citation>
    <scope>NUCLEOTIDE SEQUENCE [LARGE SCALE GENOMIC DNA]</scope>
</reference>
<evidence type="ECO:0000256" key="5">
    <source>
        <dbReference type="ARBA" id="ARBA00022576"/>
    </source>
</evidence>
<evidence type="ECO:0000256" key="6">
    <source>
        <dbReference type="ARBA" id="ARBA00022605"/>
    </source>
</evidence>
<comment type="pathway">
    <text evidence="2 11">Amino-acid biosynthesis; L-histidine biosynthesis; L-histidine from 5-phospho-alpha-D-ribose 1-diphosphate: step 7/9.</text>
</comment>
<organism evidence="13 14">
    <name type="scientific">Candidatus Lambdaproteobacteria bacterium RIFOXYD2_FULL_50_16</name>
    <dbReference type="NCBI Taxonomy" id="1817772"/>
    <lineage>
        <taxon>Bacteria</taxon>
        <taxon>Pseudomonadati</taxon>
        <taxon>Pseudomonadota</taxon>
        <taxon>Candidatus Lambdaproteobacteria</taxon>
    </lineage>
</organism>
<dbReference type="PANTHER" id="PTHR42885">
    <property type="entry name" value="HISTIDINOL-PHOSPHATE AMINOTRANSFERASE-RELATED"/>
    <property type="match status" value="1"/>
</dbReference>
<dbReference type="InterPro" id="IPR005861">
    <property type="entry name" value="HisP_aminotrans"/>
</dbReference>
<dbReference type="HAMAP" id="MF_01023">
    <property type="entry name" value="HisC_aminotrans_2"/>
    <property type="match status" value="1"/>
</dbReference>
<evidence type="ECO:0000256" key="1">
    <source>
        <dbReference type="ARBA" id="ARBA00001933"/>
    </source>
</evidence>
<evidence type="ECO:0000259" key="12">
    <source>
        <dbReference type="Pfam" id="PF00155"/>
    </source>
</evidence>
<sequence>MSLPQNLFSAMSKTMAPYSPIEPPDQIAKRLGISEDQIVKLDANENPYGTLPEAQAAVAKAQYGHIYPDPAQAQLKEAIARYAGVEPAQVIAGAGADELIDLVCRLVLEPGDQVLGFSPSFGYYGHVVALNRGVMINQARELDFSIDLKKAKAIDLKGVKLVLLCSPNNPTGNLVEEAVLDYFLSQDLIVMLDEAYQEFSQHNFVHKLAGHKNLVILRTFSKCFALAGYRVGYGLMGEELAQGLMRIKPPYSVSVPAEVALKACLAEPEHFKNQVAKLKTERARALQELAKFPGLTPYPSQSNFVLVKVAQNAAKLKADLEARGILVRYFNTPELNGYIRISMGRPEQMDRLYQTLHLLLA</sequence>
<protein>
    <recommendedName>
        <fullName evidence="11">Histidinol-phosphate aminotransferase</fullName>
        <ecNumber evidence="11">2.6.1.9</ecNumber>
    </recommendedName>
    <alternativeName>
        <fullName evidence="11">Imidazole acetol-phosphate transaminase</fullName>
    </alternativeName>
</protein>
<dbReference type="InterPro" id="IPR004839">
    <property type="entry name" value="Aminotransferase_I/II_large"/>
</dbReference>
<feature type="modified residue" description="N6-(pyridoxal phosphate)lysine" evidence="11">
    <location>
        <position position="222"/>
    </location>
</feature>
<dbReference type="Proteomes" id="UP000178449">
    <property type="component" value="Unassembled WGS sequence"/>
</dbReference>
<comment type="cofactor">
    <cofactor evidence="1 11">
        <name>pyridoxal 5'-phosphate</name>
        <dbReference type="ChEBI" id="CHEBI:597326"/>
    </cofactor>
</comment>
<feature type="domain" description="Aminotransferase class I/classII large" evidence="12">
    <location>
        <begin position="37"/>
        <end position="355"/>
    </location>
</feature>
<comment type="caution">
    <text evidence="13">The sequence shown here is derived from an EMBL/GenBank/DDBJ whole genome shotgun (WGS) entry which is preliminary data.</text>
</comment>
<comment type="subunit">
    <text evidence="4 11">Homodimer.</text>
</comment>
<evidence type="ECO:0000256" key="3">
    <source>
        <dbReference type="ARBA" id="ARBA00007970"/>
    </source>
</evidence>
<evidence type="ECO:0000256" key="7">
    <source>
        <dbReference type="ARBA" id="ARBA00022679"/>
    </source>
</evidence>
<dbReference type="SUPFAM" id="SSF53383">
    <property type="entry name" value="PLP-dependent transferases"/>
    <property type="match status" value="1"/>
</dbReference>
<dbReference type="GO" id="GO:0000105">
    <property type="term" value="P:L-histidine biosynthetic process"/>
    <property type="evidence" value="ECO:0007669"/>
    <property type="project" value="UniProtKB-UniRule"/>
</dbReference>
<evidence type="ECO:0000313" key="13">
    <source>
        <dbReference type="EMBL" id="OGG96756.1"/>
    </source>
</evidence>
<gene>
    <name evidence="11" type="primary">hisC</name>
    <name evidence="13" type="ORF">A2527_04160</name>
</gene>
<dbReference type="Gene3D" id="3.40.640.10">
    <property type="entry name" value="Type I PLP-dependent aspartate aminotransferase-like (Major domain)"/>
    <property type="match status" value="1"/>
</dbReference>
<dbReference type="Pfam" id="PF00155">
    <property type="entry name" value="Aminotran_1_2"/>
    <property type="match status" value="1"/>
</dbReference>
<accession>A0A1F6GF59</accession>
<dbReference type="NCBIfam" id="TIGR01141">
    <property type="entry name" value="hisC"/>
    <property type="match status" value="1"/>
</dbReference>
<dbReference type="InterPro" id="IPR015421">
    <property type="entry name" value="PyrdxlP-dep_Trfase_major"/>
</dbReference>
<evidence type="ECO:0000256" key="2">
    <source>
        <dbReference type="ARBA" id="ARBA00005011"/>
    </source>
</evidence>
<evidence type="ECO:0000256" key="11">
    <source>
        <dbReference type="HAMAP-Rule" id="MF_01023"/>
    </source>
</evidence>
<dbReference type="GO" id="GO:0004400">
    <property type="term" value="F:histidinol-phosphate transaminase activity"/>
    <property type="evidence" value="ECO:0007669"/>
    <property type="project" value="UniProtKB-UniRule"/>
</dbReference>
<dbReference type="STRING" id="1817772.A2527_04160"/>
<dbReference type="CDD" id="cd00609">
    <property type="entry name" value="AAT_like"/>
    <property type="match status" value="1"/>
</dbReference>
<proteinExistence type="inferred from homology"/>
<dbReference type="UniPathway" id="UPA00031">
    <property type="reaction ID" value="UER00012"/>
</dbReference>
<dbReference type="InterPro" id="IPR015422">
    <property type="entry name" value="PyrdxlP-dep_Trfase_small"/>
</dbReference>
<keyword evidence="7 11" id="KW-0808">Transferase</keyword>
<dbReference type="EMBL" id="MFNE01000010">
    <property type="protein sequence ID" value="OGG96756.1"/>
    <property type="molecule type" value="Genomic_DNA"/>
</dbReference>
<evidence type="ECO:0000256" key="9">
    <source>
        <dbReference type="ARBA" id="ARBA00023102"/>
    </source>
</evidence>
<keyword evidence="5 11" id="KW-0032">Aminotransferase</keyword>
<dbReference type="AlphaFoldDB" id="A0A1F6GF59"/>
<keyword evidence="6 11" id="KW-0028">Amino-acid biosynthesis</keyword>
<keyword evidence="8 11" id="KW-0663">Pyridoxal phosphate</keyword>
<evidence type="ECO:0000256" key="4">
    <source>
        <dbReference type="ARBA" id="ARBA00011738"/>
    </source>
</evidence>
<evidence type="ECO:0000256" key="8">
    <source>
        <dbReference type="ARBA" id="ARBA00022898"/>
    </source>
</evidence>
<dbReference type="InterPro" id="IPR015424">
    <property type="entry name" value="PyrdxlP-dep_Trfase"/>
</dbReference>
<dbReference type="PANTHER" id="PTHR42885:SF2">
    <property type="entry name" value="HISTIDINOL-PHOSPHATE AMINOTRANSFERASE"/>
    <property type="match status" value="1"/>
</dbReference>